<comment type="caution">
    <text evidence="1">The sequence shown here is derived from an EMBL/GenBank/DDBJ whole genome shotgun (WGS) entry which is preliminary data.</text>
</comment>
<gene>
    <name evidence="1" type="ORF">DMP06_06665</name>
</gene>
<proteinExistence type="predicted"/>
<dbReference type="OrthoDB" id="3171075at2"/>
<dbReference type="EMBL" id="QIBX01000010">
    <property type="protein sequence ID" value="RNL39830.1"/>
    <property type="molecule type" value="Genomic_DNA"/>
</dbReference>
<dbReference type="AlphaFoldDB" id="A0A3N0AZ18"/>
<evidence type="ECO:0000313" key="2">
    <source>
        <dbReference type="Proteomes" id="UP000269591"/>
    </source>
</evidence>
<evidence type="ECO:0000313" key="1">
    <source>
        <dbReference type="EMBL" id="RNL39830.1"/>
    </source>
</evidence>
<dbReference type="Proteomes" id="UP000269591">
    <property type="component" value="Unassembled WGS sequence"/>
</dbReference>
<sequence>MFRINHAILHVFDFVSCVNVFSEEELDLTNKNAKKYCVSHAKKALGSIDAKRGTFADDSMFAGELRSYFRGERDFIDLSVQVAQFLAAELGHMEKPESCDLLVLDFEEDAPKPPADATEEEMEAAYKAQGKRHFGMFLLESRQAYMHEVGSGETGGTCVDVKRHFAILPNPSQKVSSYALVDAETLAVSFADKPREISGEERYLIPDGLLQCSSEASSKEVLDTVVRIVEEVADEYGANSAAALSKAKAAMMSEATEELEYLAPWDLGAEVFDDEPLQRRFEEAVAAEVPERVPVEKKAVERVARNHKIRTDTGIEITFPSEYSTNPDFIEFISEPNGLISIELKNIGHIENR</sequence>
<dbReference type="InterPro" id="IPR007358">
    <property type="entry name" value="Nucleoid_associated_NdpA"/>
</dbReference>
<organism evidence="1 2">
    <name type="scientific">Slackia equolifaciens</name>
    <dbReference type="NCBI Taxonomy" id="498718"/>
    <lineage>
        <taxon>Bacteria</taxon>
        <taxon>Bacillati</taxon>
        <taxon>Actinomycetota</taxon>
        <taxon>Coriobacteriia</taxon>
        <taxon>Eggerthellales</taxon>
        <taxon>Eggerthellaceae</taxon>
        <taxon>Slackia</taxon>
    </lineage>
</organism>
<dbReference type="Pfam" id="PF04245">
    <property type="entry name" value="NA37"/>
    <property type="match status" value="1"/>
</dbReference>
<name>A0A3N0AZ18_9ACTN</name>
<dbReference type="GO" id="GO:0009295">
    <property type="term" value="C:nucleoid"/>
    <property type="evidence" value="ECO:0007669"/>
    <property type="project" value="InterPro"/>
</dbReference>
<keyword evidence="2" id="KW-1185">Reference proteome</keyword>
<reference evidence="2" key="1">
    <citation type="submission" date="2018-05" db="EMBL/GenBank/DDBJ databases">
        <title>Genome Sequencing of selected type strains of the family Eggerthellaceae.</title>
        <authorList>
            <person name="Danylec N."/>
            <person name="Stoll D.A."/>
            <person name="Doetsch A."/>
            <person name="Huch M."/>
        </authorList>
    </citation>
    <scope>NUCLEOTIDE SEQUENCE [LARGE SCALE GENOMIC DNA]</scope>
    <source>
        <strain evidence="2">DSM 24851</strain>
    </source>
</reference>
<dbReference type="RefSeq" id="WP_123208959.1">
    <property type="nucleotide sequence ID" value="NZ_JBHTHO010000003.1"/>
</dbReference>
<accession>A0A3N0AZ18</accession>
<protein>
    <recommendedName>
        <fullName evidence="3">Nucleoid-associated protein</fullName>
    </recommendedName>
</protein>
<evidence type="ECO:0008006" key="3">
    <source>
        <dbReference type="Google" id="ProtNLM"/>
    </source>
</evidence>